<evidence type="ECO:0000256" key="8">
    <source>
        <dbReference type="ARBA" id="ARBA00022777"/>
    </source>
</evidence>
<dbReference type="InterPro" id="IPR050351">
    <property type="entry name" value="BphY/WalK/GraS-like"/>
</dbReference>
<proteinExistence type="inferred from homology"/>
<keyword evidence="7" id="KW-0547">Nucleotide-binding</keyword>
<keyword evidence="12" id="KW-0675">Receptor</keyword>
<reference evidence="17" key="1">
    <citation type="journal article" date="2019" name="Int. J. Syst. Evol. Microbiol.">
        <title>The Global Catalogue of Microorganisms (GCM) 10K type strain sequencing project: providing services to taxonomists for standard genome sequencing and annotation.</title>
        <authorList>
            <consortium name="The Broad Institute Genomics Platform"/>
            <consortium name="The Broad Institute Genome Sequencing Center for Infectious Disease"/>
            <person name="Wu L."/>
            <person name="Ma J."/>
        </authorList>
    </citation>
    <scope>NUCLEOTIDE SEQUENCE [LARGE SCALE GENOMIC DNA]</scope>
    <source>
        <strain evidence="17">KCTC 23299</strain>
    </source>
</reference>
<evidence type="ECO:0000259" key="15">
    <source>
        <dbReference type="PROSITE" id="PS50109"/>
    </source>
</evidence>
<keyword evidence="8" id="KW-0418">Kinase</keyword>
<feature type="domain" description="Phytochrome chromophore attachment site" evidence="14">
    <location>
        <begin position="135"/>
        <end position="278"/>
    </location>
</feature>
<dbReference type="Gene3D" id="3.30.450.40">
    <property type="match status" value="1"/>
</dbReference>
<dbReference type="SMART" id="SM00387">
    <property type="entry name" value="HATPase_c"/>
    <property type="match status" value="1"/>
</dbReference>
<dbReference type="Gene3D" id="3.30.450.270">
    <property type="match status" value="1"/>
</dbReference>
<evidence type="ECO:0000313" key="17">
    <source>
        <dbReference type="Proteomes" id="UP001597511"/>
    </source>
</evidence>
<dbReference type="Pfam" id="PF00512">
    <property type="entry name" value="HisKA"/>
    <property type="match status" value="1"/>
</dbReference>
<dbReference type="InterPro" id="IPR013515">
    <property type="entry name" value="Phytochrome_cen-reg"/>
</dbReference>
<dbReference type="GO" id="GO:0005524">
    <property type="term" value="F:ATP binding"/>
    <property type="evidence" value="ECO:0007669"/>
    <property type="project" value="UniProtKB-KW"/>
</dbReference>
<dbReference type="InterPro" id="IPR043150">
    <property type="entry name" value="Phytochrome_PHY_sf"/>
</dbReference>
<evidence type="ECO:0000256" key="1">
    <source>
        <dbReference type="ARBA" id="ARBA00000085"/>
    </source>
</evidence>
<dbReference type="Gene3D" id="3.30.450.20">
    <property type="entry name" value="PAS domain"/>
    <property type="match status" value="1"/>
</dbReference>
<dbReference type="Gene3D" id="1.10.287.130">
    <property type="match status" value="1"/>
</dbReference>
<dbReference type="Pfam" id="PF00360">
    <property type="entry name" value="PHY"/>
    <property type="match status" value="1"/>
</dbReference>
<dbReference type="SUPFAM" id="SSF55781">
    <property type="entry name" value="GAF domain-like"/>
    <property type="match status" value="2"/>
</dbReference>
<evidence type="ECO:0000256" key="4">
    <source>
        <dbReference type="ARBA" id="ARBA00022543"/>
    </source>
</evidence>
<keyword evidence="6" id="KW-0808">Transferase</keyword>
<evidence type="ECO:0000256" key="10">
    <source>
        <dbReference type="ARBA" id="ARBA00022991"/>
    </source>
</evidence>
<dbReference type="Pfam" id="PF01590">
    <property type="entry name" value="GAF"/>
    <property type="match status" value="1"/>
</dbReference>
<dbReference type="PRINTS" id="PR01033">
    <property type="entry name" value="PHYTOCHROME"/>
</dbReference>
<keyword evidence="5" id="KW-0716">Sensory transduction</keyword>
<dbReference type="Pfam" id="PF08446">
    <property type="entry name" value="PAS_2"/>
    <property type="match status" value="1"/>
</dbReference>
<dbReference type="Gene3D" id="3.30.565.10">
    <property type="entry name" value="Histidine kinase-like ATPase, C-terminal domain"/>
    <property type="match status" value="1"/>
</dbReference>
<evidence type="ECO:0000256" key="11">
    <source>
        <dbReference type="ARBA" id="ARBA00023012"/>
    </source>
</evidence>
<feature type="domain" description="Histidine kinase" evidence="15">
    <location>
        <begin position="518"/>
        <end position="728"/>
    </location>
</feature>
<dbReference type="PROSITE" id="PS50109">
    <property type="entry name" value="HIS_KIN"/>
    <property type="match status" value="1"/>
</dbReference>
<dbReference type="InterPro" id="IPR003018">
    <property type="entry name" value="GAF"/>
</dbReference>
<dbReference type="EC" id="2.7.13.3" evidence="3"/>
<evidence type="ECO:0000259" key="14">
    <source>
        <dbReference type="PROSITE" id="PS50046"/>
    </source>
</evidence>
<dbReference type="InterPro" id="IPR003594">
    <property type="entry name" value="HATPase_dom"/>
</dbReference>
<sequence>MNFQDCHEEQIHIPAHIQSYGYLIGLDVSDRTIRFFSENIPQLFNVEKDLLGKSFEDELTGFQLITASFIYQNLASNLKEANKNLDKITIGQTDYHLTIYLYRGTIYIELEEYIKKQIPRNLLYQGAKEVQSAKTEEEIWSALVKNIYEITYYDRVMIYKFLNDGSGKVIAERKKPEMESYLNLYYPESDIPQQARALYQVNYKRIFSNIHAKPVPVISKMSAVDLTHSTVRAMSPIHGVYIKNSGASSSFSTSIIVDNKLWGLVTCHSVAPKHIDLFNRIQAEICTIIAANAYFSLKSRMIIANETLYMHKATALKANLSAHDNLKDSLFNNLDNILDISQADGFAVVTEGEIKATGNTPAIPAIRHIADWTKTNLHGSLWASNTFYIDHHASLPGIDGSCCGLAACYVGKQKNTLLLWFRQEFKEHITWAGNPEKKVDSIQFYDQKIRAISPRASFQVFSEEIRNKSMYWSKKDLLEFSKIHDVVLETQQLQFDKLKELNNELLKLNNDLDAFSHTISHDLATPLSVIRLNVQLLDRDAESAWQKNKISSILAEIDNMSAMMKNVLELSRVKHSSYQLEEIPTCEIIEKICSDAKFSYDTNTNIIIASTPAILGERTLVYQVFQNLITNAVKYSSQKAAPQVHISGQTDEAHVVYRISDNGIGIPPAEKENVFKIFTRLGNATEFSGTGVGLNIAYRIMDKLGGSIGFESELNEGTTFTLRFKKPSIN</sequence>
<keyword evidence="17" id="KW-1185">Reference proteome</keyword>
<dbReference type="SUPFAM" id="SSF47384">
    <property type="entry name" value="Homodimeric domain of signal transducing histidine kinase"/>
    <property type="match status" value="1"/>
</dbReference>
<keyword evidence="11" id="KW-0902">Two-component regulatory system</keyword>
<dbReference type="InterPro" id="IPR036890">
    <property type="entry name" value="HATPase_C_sf"/>
</dbReference>
<dbReference type="InterPro" id="IPR005467">
    <property type="entry name" value="His_kinase_dom"/>
</dbReference>
<dbReference type="RefSeq" id="WP_386098709.1">
    <property type="nucleotide sequence ID" value="NZ_JBHUOZ010000003.1"/>
</dbReference>
<dbReference type="Proteomes" id="UP001597511">
    <property type="component" value="Unassembled WGS sequence"/>
</dbReference>
<dbReference type="InterPro" id="IPR001294">
    <property type="entry name" value="Phytochrome"/>
</dbReference>
<keyword evidence="4" id="KW-0600">Photoreceptor protein</keyword>
<dbReference type="PANTHER" id="PTHR42878">
    <property type="entry name" value="TWO-COMPONENT HISTIDINE KINASE"/>
    <property type="match status" value="1"/>
</dbReference>
<accession>A0ABW6A6M0</accession>
<evidence type="ECO:0000256" key="12">
    <source>
        <dbReference type="ARBA" id="ARBA00023170"/>
    </source>
</evidence>
<evidence type="ECO:0000256" key="7">
    <source>
        <dbReference type="ARBA" id="ARBA00022741"/>
    </source>
</evidence>
<gene>
    <name evidence="16" type="ORF">ACFS6H_11860</name>
</gene>
<dbReference type="SUPFAM" id="SSF55785">
    <property type="entry name" value="PYP-like sensor domain (PAS domain)"/>
    <property type="match status" value="1"/>
</dbReference>
<keyword evidence="13" id="KW-0175">Coiled coil</keyword>
<evidence type="ECO:0000256" key="3">
    <source>
        <dbReference type="ARBA" id="ARBA00012438"/>
    </source>
</evidence>
<organism evidence="16 17">
    <name type="scientific">Terrimonas rubra</name>
    <dbReference type="NCBI Taxonomy" id="1035890"/>
    <lineage>
        <taxon>Bacteria</taxon>
        <taxon>Pseudomonadati</taxon>
        <taxon>Bacteroidota</taxon>
        <taxon>Chitinophagia</taxon>
        <taxon>Chitinophagales</taxon>
        <taxon>Chitinophagaceae</taxon>
        <taxon>Terrimonas</taxon>
    </lineage>
</organism>
<feature type="coiled-coil region" evidence="13">
    <location>
        <begin position="488"/>
        <end position="518"/>
    </location>
</feature>
<dbReference type="SMART" id="SM00388">
    <property type="entry name" value="HisKA"/>
    <property type="match status" value="1"/>
</dbReference>
<dbReference type="CDD" id="cd00082">
    <property type="entry name" value="HisKA"/>
    <property type="match status" value="1"/>
</dbReference>
<evidence type="ECO:0000313" key="16">
    <source>
        <dbReference type="EMBL" id="MFD2920412.1"/>
    </source>
</evidence>
<comment type="caution">
    <text evidence="16">The sequence shown here is derived from an EMBL/GenBank/DDBJ whole genome shotgun (WGS) entry which is preliminary data.</text>
</comment>
<dbReference type="InterPro" id="IPR003661">
    <property type="entry name" value="HisK_dim/P_dom"/>
</dbReference>
<evidence type="ECO:0000256" key="2">
    <source>
        <dbReference type="ARBA" id="ARBA00006402"/>
    </source>
</evidence>
<dbReference type="PANTHER" id="PTHR42878:SF7">
    <property type="entry name" value="SENSOR HISTIDINE KINASE GLRK"/>
    <property type="match status" value="1"/>
</dbReference>
<dbReference type="InterPro" id="IPR035965">
    <property type="entry name" value="PAS-like_dom_sf"/>
</dbReference>
<dbReference type="InterPro" id="IPR029016">
    <property type="entry name" value="GAF-like_dom_sf"/>
</dbReference>
<comment type="catalytic activity">
    <reaction evidence="1">
        <text>ATP + protein L-histidine = ADP + protein N-phospho-L-histidine.</text>
        <dbReference type="EC" id="2.7.13.3"/>
    </reaction>
</comment>
<dbReference type="EMBL" id="JBHUOZ010000003">
    <property type="protein sequence ID" value="MFD2920412.1"/>
    <property type="molecule type" value="Genomic_DNA"/>
</dbReference>
<keyword evidence="10" id="KW-0157">Chromophore</keyword>
<dbReference type="CDD" id="cd00075">
    <property type="entry name" value="HATPase"/>
    <property type="match status" value="1"/>
</dbReference>
<dbReference type="SUPFAM" id="SSF55874">
    <property type="entry name" value="ATPase domain of HSP90 chaperone/DNA topoisomerase II/histidine kinase"/>
    <property type="match status" value="1"/>
</dbReference>
<evidence type="ECO:0000256" key="6">
    <source>
        <dbReference type="ARBA" id="ARBA00022679"/>
    </source>
</evidence>
<evidence type="ECO:0000256" key="13">
    <source>
        <dbReference type="SAM" id="Coils"/>
    </source>
</evidence>
<dbReference type="InterPro" id="IPR036097">
    <property type="entry name" value="HisK_dim/P_sf"/>
</dbReference>
<evidence type="ECO:0000256" key="5">
    <source>
        <dbReference type="ARBA" id="ARBA00022606"/>
    </source>
</evidence>
<comment type="similarity">
    <text evidence="2">In the N-terminal section; belongs to the phytochrome family.</text>
</comment>
<protein>
    <recommendedName>
        <fullName evidence="3">histidine kinase</fullName>
        <ecNumber evidence="3">2.7.13.3</ecNumber>
    </recommendedName>
</protein>
<dbReference type="Pfam" id="PF02518">
    <property type="entry name" value="HATPase_c"/>
    <property type="match status" value="1"/>
</dbReference>
<name>A0ABW6A6M0_9BACT</name>
<keyword evidence="9 16" id="KW-0067">ATP-binding</keyword>
<dbReference type="InterPro" id="IPR016132">
    <property type="entry name" value="Phyto_chromo_attachment"/>
</dbReference>
<evidence type="ECO:0000256" key="9">
    <source>
        <dbReference type="ARBA" id="ARBA00022840"/>
    </source>
</evidence>
<dbReference type="InterPro" id="IPR013654">
    <property type="entry name" value="PAS_2"/>
</dbReference>
<dbReference type="PROSITE" id="PS50046">
    <property type="entry name" value="PHYTOCHROME_2"/>
    <property type="match status" value="1"/>
</dbReference>